<evidence type="ECO:0000256" key="1">
    <source>
        <dbReference type="SAM" id="SignalP"/>
    </source>
</evidence>
<feature type="signal peptide" evidence="1">
    <location>
        <begin position="1"/>
        <end position="19"/>
    </location>
</feature>
<reference evidence="3" key="1">
    <citation type="submission" date="2023-03" db="EMBL/GenBank/DDBJ databases">
        <authorList>
            <person name="Steffen K."/>
            <person name="Cardenas P."/>
        </authorList>
    </citation>
    <scope>NUCLEOTIDE SEQUENCE</scope>
</reference>
<protein>
    <recommendedName>
        <fullName evidence="2">Superoxide dismutase copper/zinc binding domain-containing protein</fullName>
    </recommendedName>
</protein>
<dbReference type="SUPFAM" id="SSF49329">
    <property type="entry name" value="Cu,Zn superoxide dismutase-like"/>
    <property type="match status" value="3"/>
</dbReference>
<dbReference type="Pfam" id="PF00080">
    <property type="entry name" value="Sod_Cu"/>
    <property type="match status" value="1"/>
</dbReference>
<dbReference type="AlphaFoldDB" id="A0AA35WSP7"/>
<keyword evidence="4" id="KW-1185">Reference proteome</keyword>
<dbReference type="InterPro" id="IPR036423">
    <property type="entry name" value="SOD-like_Cu/Zn_dom_sf"/>
</dbReference>
<gene>
    <name evidence="3" type="ORF">GBAR_LOCUS17832</name>
</gene>
<dbReference type="GO" id="GO:0046872">
    <property type="term" value="F:metal ion binding"/>
    <property type="evidence" value="ECO:0007669"/>
    <property type="project" value="InterPro"/>
</dbReference>
<dbReference type="PANTHER" id="PTHR20910">
    <property type="entry name" value="AGAP001623-PA"/>
    <property type="match status" value="1"/>
</dbReference>
<sequence length="771" mass="82880">MKILCLFACLFALCYQTYGLKKQAVARINARGITGTITFTEVDENTTRIVANLQGLSGNHGWHIHELPIDQTVSPDLQCLSSWAGPHYDPLNARANLNYATDCSTSNPSSCEAGDLAGRLGPLPANGQLDAMDTTGNIDLDGFYSIVGRSVVIHQVGTNVNFECGSIISQQELDGAEVTILQSVLVSPVAGRMYFKQVDGLPGIQIWGKLYHVNDSEPSERHNWHIHRDRPGEDYRVGICGPSFAGPHYDPTNQPAGAANYSQRCTPKTPEGCEIGDLTGKLGAVNVAAIPAPYATDSFFFTDSRLNLTGFQGVVNRSVVVHIAEGGSNRLSCAPLVEAENLTLTAYPIGGQPLAIISQYSRYQNTIISLGSLPSLNVPDDLGSDNPDLTVVAAAIGPNEACLLDEDATAADSTYSPYTPRSGVSTPDGYDLGDLSGAYKDYITSNGYLSVSDLPVFGAETTVSGRTLRYTYGNRRTCVPLLPPTSGANVTTVRASFSGRDVAGNVFFVQDRYDNVETGSTFILVDIYYLDANRQRTSRHNWHVHSLPAVPEQECTGVIGGHYNPFSVSLGTMAADAMNPAVNSNYSKDCTGNYQLRCESGDMTGKHGQLEIATFSDKNRPTFSYVDNNLELGGAYSIAGRSLGLHLPSSEGGALFDCATITPFYTSDDLITVYTPESEYTTRTEFVKKVSGDNIPPNDVLIVGQRVSNGCVMTVMRTLGETQGIANGYANILDNRADTQFTQCDPDVESGGHLPFLAPLLLLIPLLSTLL</sequence>
<dbReference type="EMBL" id="CASHTH010002534">
    <property type="protein sequence ID" value="CAI8031419.1"/>
    <property type="molecule type" value="Genomic_DNA"/>
</dbReference>
<comment type="caution">
    <text evidence="3">The sequence shown here is derived from an EMBL/GenBank/DDBJ whole genome shotgun (WGS) entry which is preliminary data.</text>
</comment>
<evidence type="ECO:0000259" key="2">
    <source>
        <dbReference type="Pfam" id="PF00080"/>
    </source>
</evidence>
<evidence type="ECO:0000313" key="4">
    <source>
        <dbReference type="Proteomes" id="UP001174909"/>
    </source>
</evidence>
<accession>A0AA35WSP7</accession>
<dbReference type="Gene3D" id="2.60.40.200">
    <property type="entry name" value="Superoxide dismutase, copper/zinc binding domain"/>
    <property type="match status" value="3"/>
</dbReference>
<feature type="domain" description="Superoxide dismutase copper/zinc binding" evidence="2">
    <location>
        <begin position="34"/>
        <end position="157"/>
    </location>
</feature>
<dbReference type="InterPro" id="IPR053257">
    <property type="entry name" value="Cu-only_SOD"/>
</dbReference>
<name>A0AA35WSP7_GEOBA</name>
<dbReference type="Proteomes" id="UP001174909">
    <property type="component" value="Unassembled WGS sequence"/>
</dbReference>
<organism evidence="3 4">
    <name type="scientific">Geodia barretti</name>
    <name type="common">Barrett's horny sponge</name>
    <dbReference type="NCBI Taxonomy" id="519541"/>
    <lineage>
        <taxon>Eukaryota</taxon>
        <taxon>Metazoa</taxon>
        <taxon>Porifera</taxon>
        <taxon>Demospongiae</taxon>
        <taxon>Heteroscleromorpha</taxon>
        <taxon>Tetractinellida</taxon>
        <taxon>Astrophorina</taxon>
        <taxon>Geodiidae</taxon>
        <taxon>Geodia</taxon>
    </lineage>
</organism>
<dbReference type="InterPro" id="IPR001424">
    <property type="entry name" value="SOD_Cu_Zn_dom"/>
</dbReference>
<evidence type="ECO:0000313" key="3">
    <source>
        <dbReference type="EMBL" id="CAI8031419.1"/>
    </source>
</evidence>
<dbReference type="PANTHER" id="PTHR20910:SF1">
    <property type="entry name" value="SUPEROXIDE DISMUTASE COPPER_ZINC BINDING DOMAIN-CONTAINING PROTEIN"/>
    <property type="match status" value="1"/>
</dbReference>
<feature type="chain" id="PRO_5041364116" description="Superoxide dismutase copper/zinc binding domain-containing protein" evidence="1">
    <location>
        <begin position="20"/>
        <end position="771"/>
    </location>
</feature>
<dbReference type="GO" id="GO:0006801">
    <property type="term" value="P:superoxide metabolic process"/>
    <property type="evidence" value="ECO:0007669"/>
    <property type="project" value="InterPro"/>
</dbReference>
<keyword evidence="1" id="KW-0732">Signal</keyword>
<proteinExistence type="predicted"/>